<evidence type="ECO:0000313" key="2">
    <source>
        <dbReference type="Proteomes" id="UP000266841"/>
    </source>
</evidence>
<keyword evidence="2" id="KW-1185">Reference proteome</keyword>
<organism evidence="1 2">
    <name type="scientific">Thalassiosira oceanica</name>
    <name type="common">Marine diatom</name>
    <dbReference type="NCBI Taxonomy" id="159749"/>
    <lineage>
        <taxon>Eukaryota</taxon>
        <taxon>Sar</taxon>
        <taxon>Stramenopiles</taxon>
        <taxon>Ochrophyta</taxon>
        <taxon>Bacillariophyta</taxon>
        <taxon>Coscinodiscophyceae</taxon>
        <taxon>Thalassiosirophycidae</taxon>
        <taxon>Thalassiosirales</taxon>
        <taxon>Thalassiosiraceae</taxon>
        <taxon>Thalassiosira</taxon>
    </lineage>
</organism>
<dbReference type="AlphaFoldDB" id="K0RR12"/>
<gene>
    <name evidence="1" type="ORF">THAOC_29522</name>
</gene>
<proteinExistence type="predicted"/>
<accession>K0RR12</accession>
<reference evidence="1 2" key="1">
    <citation type="journal article" date="2012" name="Genome Biol.">
        <title>Genome and low-iron response of an oceanic diatom adapted to chronic iron limitation.</title>
        <authorList>
            <person name="Lommer M."/>
            <person name="Specht M."/>
            <person name="Roy A.S."/>
            <person name="Kraemer L."/>
            <person name="Andreson R."/>
            <person name="Gutowska M.A."/>
            <person name="Wolf J."/>
            <person name="Bergner S.V."/>
            <person name="Schilhabel M.B."/>
            <person name="Klostermeier U.C."/>
            <person name="Beiko R.G."/>
            <person name="Rosenstiel P."/>
            <person name="Hippler M."/>
            <person name="Laroche J."/>
        </authorList>
    </citation>
    <scope>NUCLEOTIDE SEQUENCE [LARGE SCALE GENOMIC DNA]</scope>
    <source>
        <strain evidence="1 2">CCMP1005</strain>
    </source>
</reference>
<dbReference type="Proteomes" id="UP000266841">
    <property type="component" value="Unassembled WGS sequence"/>
</dbReference>
<name>K0RR12_THAOC</name>
<dbReference type="EMBL" id="AGNL01041864">
    <property type="protein sequence ID" value="EJK51316.1"/>
    <property type="molecule type" value="Genomic_DNA"/>
</dbReference>
<protein>
    <submittedName>
        <fullName evidence="1">Uncharacterized protein</fullName>
    </submittedName>
</protein>
<sequence>LREDEVERRLKGNYSIDAVSPHLTANDSRRRKAVATELGCVLLPDVPRIVENVADDRAGKLAEIKALVRPDPSHSTPELAR</sequence>
<comment type="caution">
    <text evidence="1">The sequence shown here is derived from an EMBL/GenBank/DDBJ whole genome shotgun (WGS) entry which is preliminary data.</text>
</comment>
<feature type="non-terminal residue" evidence="1">
    <location>
        <position position="1"/>
    </location>
</feature>
<evidence type="ECO:0000313" key="1">
    <source>
        <dbReference type="EMBL" id="EJK51316.1"/>
    </source>
</evidence>